<proteinExistence type="predicted"/>
<dbReference type="VEuPathDB" id="TriTrypDB:Tb427_000143200"/>
<evidence type="ECO:0000256" key="8">
    <source>
        <dbReference type="ARBA" id="ARBA00023288"/>
    </source>
</evidence>
<organism evidence="14">
    <name type="scientific">Trypanosoma brucei</name>
    <dbReference type="NCBI Taxonomy" id="5691"/>
    <lineage>
        <taxon>Eukaryota</taxon>
        <taxon>Discoba</taxon>
        <taxon>Euglenozoa</taxon>
        <taxon>Kinetoplastea</taxon>
        <taxon>Metakinetoplastina</taxon>
        <taxon>Trypanosomatida</taxon>
        <taxon>Trypanosomatidae</taxon>
        <taxon>Trypanosoma</taxon>
    </lineage>
</organism>
<keyword evidence="5 11" id="KW-0732">Signal</keyword>
<dbReference type="Pfam" id="PF13206">
    <property type="entry name" value="VSG_B"/>
    <property type="match status" value="1"/>
</dbReference>
<reference evidence="14" key="1">
    <citation type="submission" date="2016-08" db="EMBL/GenBank/DDBJ databases">
        <title>VSG repertoire of Trypanosoma brucei EATRO 1125.</title>
        <authorList>
            <person name="Cross G.A."/>
        </authorList>
    </citation>
    <scope>NUCLEOTIDE SEQUENCE</scope>
    <source>
        <strain evidence="14">EATRO 1125</strain>
    </source>
</reference>
<dbReference type="InterPro" id="IPR019609">
    <property type="entry name" value="Variant_surf_glycoprt_trypan_C"/>
</dbReference>
<dbReference type="AlphaFoldDB" id="A0A1J0R5S3"/>
<feature type="compositionally biased region" description="Basic residues" evidence="10">
    <location>
        <begin position="434"/>
        <end position="443"/>
    </location>
</feature>
<keyword evidence="3" id="KW-1003">Cell membrane</keyword>
<evidence type="ECO:0000256" key="10">
    <source>
        <dbReference type="SAM" id="MobiDB-lite"/>
    </source>
</evidence>
<dbReference type="Pfam" id="PF10659">
    <property type="entry name" value="Trypan_glycop_C"/>
    <property type="match status" value="1"/>
</dbReference>
<protein>
    <submittedName>
        <fullName evidence="14">Variant surface glycoprotein 1125.383</fullName>
    </submittedName>
</protein>
<dbReference type="GO" id="GO:0005886">
    <property type="term" value="C:plasma membrane"/>
    <property type="evidence" value="ECO:0007669"/>
    <property type="project" value="UniProtKB-SubCell"/>
</dbReference>
<comment type="function">
    <text evidence="1">VSG forms a coat on the surface of the parasite. The trypanosome evades the immune response of the host by expressing a series of antigenically distinct VSGs from an estimated 1000 VSG genes.</text>
</comment>
<evidence type="ECO:0000256" key="9">
    <source>
        <dbReference type="SAM" id="Coils"/>
    </source>
</evidence>
<keyword evidence="8" id="KW-0449">Lipoprotein</keyword>
<sequence length="477" mass="50699">MRTITAAVFTVTHAIIQMASTADENSAAFKAICTAYLTAAVKLQRTDVTLEGPPDQPTVIQNLNLLTLHSSNFTNKTYLTYDTVQKWSEKKAEFAGAQSKTADGDYVVKPDSEAKAVGHNRLARILKHANNVYQTAQDANNQLNQRITDVNNHLTSAIYGINKTDDNSEAPYDTRQNACAAAGNAIGKSLLSEMVCICSGSSAASVCCTTCGNALYTNAVNNNPNNAKTAAAITLAICKKKPKPKLSVATIASSVNLWLSTIGNKQTDTNGYLRLGGGATAVNCEGGSDANTACTDYTTVLASGDITKVPWVKRLLQAEAALIQADKEAAVLTAAKTTLSQLTIQAWTVYDSIPSTSIDAKPTQAQKTTTGHQIECDKHTAKTAAECKSLGCDHDEKENKCKPKPGAETAAAGTGEGGSDPNRSQYTDTEKCKKVPGKPKNGKKAVCGWIEGKFQDSSFLVDKQFALMFSAFVALLF</sequence>
<feature type="domain" description="Trypanosome variant surface glycoprotein C-terminal" evidence="12">
    <location>
        <begin position="376"/>
        <end position="476"/>
    </location>
</feature>
<keyword evidence="6" id="KW-0472">Membrane</keyword>
<evidence type="ECO:0000259" key="12">
    <source>
        <dbReference type="Pfam" id="PF10659"/>
    </source>
</evidence>
<keyword evidence="9" id="KW-0175">Coiled coil</keyword>
<evidence type="ECO:0000256" key="3">
    <source>
        <dbReference type="ARBA" id="ARBA00022475"/>
    </source>
</evidence>
<dbReference type="InterPro" id="IPR025932">
    <property type="entry name" value="Trypano_VSG_B_N_dom"/>
</dbReference>
<evidence type="ECO:0000256" key="11">
    <source>
        <dbReference type="SAM" id="SignalP"/>
    </source>
</evidence>
<evidence type="ECO:0000256" key="7">
    <source>
        <dbReference type="ARBA" id="ARBA00023180"/>
    </source>
</evidence>
<evidence type="ECO:0000256" key="4">
    <source>
        <dbReference type="ARBA" id="ARBA00022622"/>
    </source>
</evidence>
<comment type="subcellular location">
    <subcellularLocation>
        <location evidence="2">Cell membrane</location>
        <topology evidence="2">Lipid-anchor</topology>
        <topology evidence="2">GPI-anchor</topology>
    </subcellularLocation>
</comment>
<evidence type="ECO:0000256" key="1">
    <source>
        <dbReference type="ARBA" id="ARBA00002523"/>
    </source>
</evidence>
<dbReference type="VEuPathDB" id="TriTrypDB:Tb927.9.190"/>
<feature type="signal peptide" evidence="11">
    <location>
        <begin position="1"/>
        <end position="21"/>
    </location>
</feature>
<feature type="coiled-coil region" evidence="9">
    <location>
        <begin position="126"/>
        <end position="153"/>
    </location>
</feature>
<keyword evidence="7" id="KW-0325">Glycoprotein</keyword>
<evidence type="ECO:0000313" key="14">
    <source>
        <dbReference type="EMBL" id="APD73180.1"/>
    </source>
</evidence>
<name>A0A1J0R5S3_9TRYP</name>
<keyword evidence="4" id="KW-0336">GPI-anchor</keyword>
<evidence type="ECO:0000256" key="5">
    <source>
        <dbReference type="ARBA" id="ARBA00022729"/>
    </source>
</evidence>
<feature type="domain" description="Trypanosome variant surface glycoprotein B-type N-terminal" evidence="13">
    <location>
        <begin position="17"/>
        <end position="339"/>
    </location>
</feature>
<feature type="chain" id="PRO_5012701160" evidence="11">
    <location>
        <begin position="22"/>
        <end position="477"/>
    </location>
</feature>
<feature type="region of interest" description="Disordered" evidence="10">
    <location>
        <begin position="394"/>
        <end position="443"/>
    </location>
</feature>
<evidence type="ECO:0000256" key="6">
    <source>
        <dbReference type="ARBA" id="ARBA00023136"/>
    </source>
</evidence>
<evidence type="ECO:0000256" key="2">
    <source>
        <dbReference type="ARBA" id="ARBA00004609"/>
    </source>
</evidence>
<dbReference type="EMBL" id="KX699224">
    <property type="protein sequence ID" value="APD73180.1"/>
    <property type="molecule type" value="Genomic_DNA"/>
</dbReference>
<evidence type="ECO:0000259" key="13">
    <source>
        <dbReference type="Pfam" id="PF13206"/>
    </source>
</evidence>
<dbReference type="GO" id="GO:0098552">
    <property type="term" value="C:side of membrane"/>
    <property type="evidence" value="ECO:0007669"/>
    <property type="project" value="UniProtKB-KW"/>
</dbReference>
<accession>A0A1J0R5S3</accession>